<evidence type="ECO:0000256" key="1">
    <source>
        <dbReference type="ARBA" id="ARBA00022679"/>
    </source>
</evidence>
<dbReference type="InterPro" id="IPR016181">
    <property type="entry name" value="Acyl_CoA_acyltransferase"/>
</dbReference>
<dbReference type="AlphaFoldDB" id="A0A4R2RID6"/>
<dbReference type="PROSITE" id="PS51186">
    <property type="entry name" value="GNAT"/>
    <property type="match status" value="1"/>
</dbReference>
<comment type="caution">
    <text evidence="4">The sequence shown here is derived from an EMBL/GenBank/DDBJ whole genome shotgun (WGS) entry which is preliminary data.</text>
</comment>
<name>A0A4R2RID6_9RHOB</name>
<protein>
    <recommendedName>
        <fullName evidence="3">N-acetyltransferase domain-containing protein</fullName>
    </recommendedName>
</protein>
<dbReference type="Proteomes" id="UP000295050">
    <property type="component" value="Unassembled WGS sequence"/>
</dbReference>
<dbReference type="Pfam" id="PF13673">
    <property type="entry name" value="Acetyltransf_10"/>
    <property type="match status" value="1"/>
</dbReference>
<dbReference type="OrthoDB" id="275336at2"/>
<dbReference type="SUPFAM" id="SSF55729">
    <property type="entry name" value="Acyl-CoA N-acyltransferases (Nat)"/>
    <property type="match status" value="1"/>
</dbReference>
<dbReference type="GO" id="GO:0016747">
    <property type="term" value="F:acyltransferase activity, transferring groups other than amino-acyl groups"/>
    <property type="evidence" value="ECO:0007669"/>
    <property type="project" value="InterPro"/>
</dbReference>
<proteinExistence type="predicted"/>
<dbReference type="PANTHER" id="PTHR43800:SF1">
    <property type="entry name" value="PEPTIDYL-LYSINE N-ACETYLTRANSFERASE YJAB"/>
    <property type="match status" value="1"/>
</dbReference>
<dbReference type="PANTHER" id="PTHR43800">
    <property type="entry name" value="PEPTIDYL-LYSINE N-ACETYLTRANSFERASE YJAB"/>
    <property type="match status" value="1"/>
</dbReference>
<keyword evidence="2" id="KW-0012">Acyltransferase</keyword>
<evidence type="ECO:0000313" key="5">
    <source>
        <dbReference type="Proteomes" id="UP000295050"/>
    </source>
</evidence>
<reference evidence="4 5" key="1">
    <citation type="submission" date="2019-03" db="EMBL/GenBank/DDBJ databases">
        <title>Genomic Encyclopedia of Type Strains, Phase IV (KMG-IV): sequencing the most valuable type-strain genomes for metagenomic binning, comparative biology and taxonomic classification.</title>
        <authorList>
            <person name="Goeker M."/>
        </authorList>
    </citation>
    <scope>NUCLEOTIDE SEQUENCE [LARGE SCALE GENOMIC DNA]</scope>
    <source>
        <strain evidence="4 5">DSM 24766</strain>
    </source>
</reference>
<dbReference type="InterPro" id="IPR000182">
    <property type="entry name" value="GNAT_dom"/>
</dbReference>
<gene>
    <name evidence="4" type="ORF">EV663_10393</name>
</gene>
<sequence length="198" mass="21837">MLEEGFYEVPAGHVAAVVTYLEMHAPVPEQPAPVSEGLSLVRIEEPDPDWYRALFARVGAGEWLWFSRLLLEDDALADILENPDVEIYVLRRDGLDIGLLELDFRTSGACELAFFGLVGSAVGTGAGRYLMNAALRRAWEAPITLLHVHTCTMDSPRALPFYLRSGFVPVRREVQIAQDPRLSGVIDPAAAPQVPILK</sequence>
<dbReference type="CDD" id="cd04301">
    <property type="entry name" value="NAT_SF"/>
    <property type="match status" value="1"/>
</dbReference>
<keyword evidence="5" id="KW-1185">Reference proteome</keyword>
<feature type="domain" description="N-acetyltransferase" evidence="3">
    <location>
        <begin position="41"/>
        <end position="192"/>
    </location>
</feature>
<evidence type="ECO:0000313" key="4">
    <source>
        <dbReference type="EMBL" id="TCP61907.1"/>
    </source>
</evidence>
<evidence type="ECO:0000259" key="3">
    <source>
        <dbReference type="PROSITE" id="PS51186"/>
    </source>
</evidence>
<organism evidence="4 5">
    <name type="scientific">Rhodovulum bhavnagarense</name>
    <dbReference type="NCBI Taxonomy" id="992286"/>
    <lineage>
        <taxon>Bacteria</taxon>
        <taxon>Pseudomonadati</taxon>
        <taxon>Pseudomonadota</taxon>
        <taxon>Alphaproteobacteria</taxon>
        <taxon>Rhodobacterales</taxon>
        <taxon>Paracoccaceae</taxon>
        <taxon>Rhodovulum</taxon>
    </lineage>
</organism>
<dbReference type="Gene3D" id="3.40.630.30">
    <property type="match status" value="1"/>
</dbReference>
<keyword evidence="1" id="KW-0808">Transferase</keyword>
<dbReference type="EMBL" id="SLXU01000003">
    <property type="protein sequence ID" value="TCP61907.1"/>
    <property type="molecule type" value="Genomic_DNA"/>
</dbReference>
<accession>A0A4R2RID6</accession>
<evidence type="ECO:0000256" key="2">
    <source>
        <dbReference type="ARBA" id="ARBA00023315"/>
    </source>
</evidence>